<keyword evidence="3" id="KW-1185">Reference proteome</keyword>
<name>A0AAE2ZPL6_9HYPH</name>
<keyword evidence="1" id="KW-1133">Transmembrane helix</keyword>
<dbReference type="EMBL" id="JAICBX010000002">
    <property type="protein sequence ID" value="MBW8637262.1"/>
    <property type="molecule type" value="Genomic_DNA"/>
</dbReference>
<keyword evidence="1" id="KW-0812">Transmembrane</keyword>
<protein>
    <submittedName>
        <fullName evidence="2">Uncharacterized protein</fullName>
    </submittedName>
</protein>
<reference evidence="2" key="1">
    <citation type="submission" date="2021-08" db="EMBL/GenBank/DDBJ databases">
        <title>Hoeflea bacterium WL0058 sp. nov., isolated from the sediment.</title>
        <authorList>
            <person name="Wang L."/>
            <person name="Zhang D."/>
        </authorList>
    </citation>
    <scope>NUCLEOTIDE SEQUENCE</scope>
    <source>
        <strain evidence="2">WL0058</strain>
    </source>
</reference>
<evidence type="ECO:0000256" key="1">
    <source>
        <dbReference type="SAM" id="Phobius"/>
    </source>
</evidence>
<dbReference type="Proteomes" id="UP001196509">
    <property type="component" value="Unassembled WGS sequence"/>
</dbReference>
<accession>A0AAE2ZPL6</accession>
<evidence type="ECO:0000313" key="3">
    <source>
        <dbReference type="Proteomes" id="UP001196509"/>
    </source>
</evidence>
<dbReference type="Pfam" id="PF19911">
    <property type="entry name" value="DUF6384"/>
    <property type="match status" value="1"/>
</dbReference>
<dbReference type="InterPro" id="IPR045964">
    <property type="entry name" value="DUF6384"/>
</dbReference>
<dbReference type="AlphaFoldDB" id="A0AAE2ZPL6"/>
<comment type="caution">
    <text evidence="2">The sequence shown here is derived from an EMBL/GenBank/DDBJ whole genome shotgun (WGS) entry which is preliminary data.</text>
</comment>
<organism evidence="2 3">
    <name type="scientific">Flavimaribacter sediminis</name>
    <dbReference type="NCBI Taxonomy" id="2865987"/>
    <lineage>
        <taxon>Bacteria</taxon>
        <taxon>Pseudomonadati</taxon>
        <taxon>Pseudomonadota</taxon>
        <taxon>Alphaproteobacteria</taxon>
        <taxon>Hyphomicrobiales</taxon>
        <taxon>Rhizobiaceae</taxon>
        <taxon>Flavimaribacter</taxon>
    </lineage>
</organism>
<evidence type="ECO:0000313" key="2">
    <source>
        <dbReference type="EMBL" id="MBW8637262.1"/>
    </source>
</evidence>
<feature type="transmembrane region" description="Helical" evidence="1">
    <location>
        <begin position="104"/>
        <end position="126"/>
    </location>
</feature>
<sequence>MGDAGSQTVAAGKPAAKLDDLMMAMDVVDTLRHQEQLVARELGQGERDEALKARLRKIYESQGLEVTDRILDEGIRALKESRFTYELKGSAGKRFLAMLWVRRGLTFGAIAAILLVCVFLAGSWWWQASSARQEAEAQRIELTETLPEQLQATAAAALAEANVEAARSAIERLTADGQTALANADADGARKAIAGLNALRGRLAQTYDLVIVQNGQSGVFRIPDVNTGARNYYLIVEAIDPDGKVLSLPIRNEETGETQTVSTWGVRVPERTFNAVRDDKQNDGIIQDRRLGTKARGALEPEYAMPVSDGAITSW</sequence>
<gene>
    <name evidence="2" type="ORF">K1W69_08685</name>
</gene>
<keyword evidence="1" id="KW-0472">Membrane</keyword>
<proteinExistence type="predicted"/>
<dbReference type="RefSeq" id="WP_220227983.1">
    <property type="nucleotide sequence ID" value="NZ_JAICBX010000002.1"/>
</dbReference>